<evidence type="ECO:0000256" key="1">
    <source>
        <dbReference type="SAM" id="Phobius"/>
    </source>
</evidence>
<dbReference type="EMBL" id="JAVLSH010000001">
    <property type="protein sequence ID" value="MDR9758271.1"/>
    <property type="molecule type" value="Genomic_DNA"/>
</dbReference>
<dbReference type="Proteomes" id="UP001269402">
    <property type="component" value="Unassembled WGS sequence"/>
</dbReference>
<keyword evidence="1" id="KW-0812">Transmembrane</keyword>
<proteinExistence type="predicted"/>
<sequence length="185" mass="20775">MNQQPPPPKEIFSMPNNLEIDDQVIYAIGALIVMWATAESLFWGLFNTFTAKEGTETSAVLWLSIKNTSSRIELIRNLAKQHVSDDLCKRINECARDFESVSRLRNIFCHAYYRGDPVSQRLATIMSSATSAKNGIIHETMTADADLVARIVKGIETIVPLKQRIAEVLDDVRASLSLPPLKWNE</sequence>
<keyword evidence="1" id="KW-0472">Membrane</keyword>
<dbReference type="AlphaFoldDB" id="A0AAW8NW97"/>
<evidence type="ECO:0008006" key="4">
    <source>
        <dbReference type="Google" id="ProtNLM"/>
    </source>
</evidence>
<organism evidence="2 3">
    <name type="scientific">Rhizobium redzepovicii</name>
    <dbReference type="NCBI Taxonomy" id="2867518"/>
    <lineage>
        <taxon>Bacteria</taxon>
        <taxon>Pseudomonadati</taxon>
        <taxon>Pseudomonadota</taxon>
        <taxon>Alphaproteobacteria</taxon>
        <taxon>Hyphomicrobiales</taxon>
        <taxon>Rhizobiaceae</taxon>
        <taxon>Rhizobium/Agrobacterium group</taxon>
        <taxon>Rhizobium</taxon>
    </lineage>
</organism>
<keyword evidence="3" id="KW-1185">Reference proteome</keyword>
<comment type="caution">
    <text evidence="2">The sequence shown here is derived from an EMBL/GenBank/DDBJ whole genome shotgun (WGS) entry which is preliminary data.</text>
</comment>
<gene>
    <name evidence="2" type="ORF">RJJ37_01270</name>
</gene>
<protein>
    <recommendedName>
        <fullName evidence="4">DUF4145 domain-containing protein</fullName>
    </recommendedName>
</protein>
<reference evidence="3" key="1">
    <citation type="submission" date="2023-07" db="EMBL/GenBank/DDBJ databases">
        <title>Genomic characterization of faba bean (Vicia faba) microsymbionts in Mexican soils.</title>
        <authorList>
            <person name="Rivera Orduna F.N."/>
            <person name="Guevara-Luna J."/>
            <person name="Yan J."/>
            <person name="Arroyo-Herrera I."/>
            <person name="Li Y."/>
            <person name="Vasquez-Murrieta M.S."/>
            <person name="Wang E.T."/>
        </authorList>
    </citation>
    <scope>NUCLEOTIDE SEQUENCE [LARGE SCALE GENOMIC DNA]</scope>
    <source>
        <strain evidence="3">CH6</strain>
    </source>
</reference>
<name>A0AAW8NW97_9HYPH</name>
<feature type="transmembrane region" description="Helical" evidence="1">
    <location>
        <begin position="24"/>
        <end position="46"/>
    </location>
</feature>
<accession>A0AAW8NW97</accession>
<evidence type="ECO:0000313" key="2">
    <source>
        <dbReference type="EMBL" id="MDR9758271.1"/>
    </source>
</evidence>
<evidence type="ECO:0000313" key="3">
    <source>
        <dbReference type="Proteomes" id="UP001269402"/>
    </source>
</evidence>
<dbReference type="RefSeq" id="WP_310806744.1">
    <property type="nucleotide sequence ID" value="NZ_JAVLSH010000001.1"/>
</dbReference>
<keyword evidence="1" id="KW-1133">Transmembrane helix</keyword>